<dbReference type="InterPro" id="IPR018060">
    <property type="entry name" value="HTH_AraC"/>
</dbReference>
<dbReference type="PANTHER" id="PTHR46796">
    <property type="entry name" value="HTH-TYPE TRANSCRIPTIONAL ACTIVATOR RHAS-RELATED"/>
    <property type="match status" value="1"/>
</dbReference>
<keyword evidence="2" id="KW-0238">DNA-binding</keyword>
<dbReference type="GO" id="GO:0003700">
    <property type="term" value="F:DNA-binding transcription factor activity"/>
    <property type="evidence" value="ECO:0007669"/>
    <property type="project" value="InterPro"/>
</dbReference>
<dbReference type="Pfam" id="PF12833">
    <property type="entry name" value="HTH_18"/>
    <property type="match status" value="1"/>
</dbReference>
<gene>
    <name evidence="5" type="ORF">WJ33_20830</name>
</gene>
<evidence type="ECO:0000313" key="6">
    <source>
        <dbReference type="Proteomes" id="UP000064029"/>
    </source>
</evidence>
<dbReference type="OrthoDB" id="9816344at2"/>
<feature type="domain" description="HTH araC/xylS-type" evidence="4">
    <location>
        <begin position="195"/>
        <end position="293"/>
    </location>
</feature>
<dbReference type="Gene3D" id="1.10.10.60">
    <property type="entry name" value="Homeodomain-like"/>
    <property type="match status" value="1"/>
</dbReference>
<evidence type="ECO:0000313" key="5">
    <source>
        <dbReference type="EMBL" id="KVG71600.1"/>
    </source>
</evidence>
<keyword evidence="3" id="KW-0804">Transcription</keyword>
<proteinExistence type="predicted"/>
<reference evidence="5 6" key="1">
    <citation type="submission" date="2015-11" db="EMBL/GenBank/DDBJ databases">
        <title>Expanding the genomic diversity of Burkholderia species for the development of highly accurate diagnostics.</title>
        <authorList>
            <person name="Sahl J."/>
            <person name="Keim P."/>
            <person name="Wagner D."/>
        </authorList>
    </citation>
    <scope>NUCLEOTIDE SEQUENCE [LARGE SCALE GENOMIC DNA]</scope>
    <source>
        <strain evidence="5 6">MSMB2036</strain>
    </source>
</reference>
<dbReference type="InterPro" id="IPR020449">
    <property type="entry name" value="Tscrpt_reg_AraC-type_HTH"/>
</dbReference>
<organism evidence="5 6">
    <name type="scientific">Burkholderia ubonensis</name>
    <dbReference type="NCBI Taxonomy" id="101571"/>
    <lineage>
        <taxon>Bacteria</taxon>
        <taxon>Pseudomonadati</taxon>
        <taxon>Pseudomonadota</taxon>
        <taxon>Betaproteobacteria</taxon>
        <taxon>Burkholderiales</taxon>
        <taxon>Burkholderiaceae</taxon>
        <taxon>Burkholderia</taxon>
        <taxon>Burkholderia cepacia complex</taxon>
    </lineage>
</organism>
<keyword evidence="1" id="KW-0805">Transcription regulation</keyword>
<dbReference type="PANTHER" id="PTHR46796:SF6">
    <property type="entry name" value="ARAC SUBFAMILY"/>
    <property type="match status" value="1"/>
</dbReference>
<dbReference type="PRINTS" id="PR00032">
    <property type="entry name" value="HTHARAC"/>
</dbReference>
<dbReference type="Proteomes" id="UP000064029">
    <property type="component" value="Unassembled WGS sequence"/>
</dbReference>
<sequence>MHRSDMVNYQRALSSAGAELVRMARLPSGIVLAEWSGSNTYTAYEASPENVLSVYLSKGENCSQIRGSRAVRRGFKDAICLFPAGEGRSQWRINGRLNFLHLYFDPGRFETGLLSSIGGDARLSRFREAFQEASPVISTAARSVAHADWTDSSMMLGLDGVVSWILLNVVKTYSSTGLEPHGRAEHGRFTPRQRALIRDWLADNLSEVVRLEQLASLVNISRYHFLRKFSRTFGQSPHAMLTQMRMQRAYELLASSDLKISMIALECGYGQHSHFTVAFKRHFGHAPSQVRRR</sequence>
<dbReference type="PROSITE" id="PS01124">
    <property type="entry name" value="HTH_ARAC_FAMILY_2"/>
    <property type="match status" value="1"/>
</dbReference>
<dbReference type="GO" id="GO:0043565">
    <property type="term" value="F:sequence-specific DNA binding"/>
    <property type="evidence" value="ECO:0007669"/>
    <property type="project" value="InterPro"/>
</dbReference>
<evidence type="ECO:0000256" key="2">
    <source>
        <dbReference type="ARBA" id="ARBA00023125"/>
    </source>
</evidence>
<dbReference type="EMBL" id="LOXM01000070">
    <property type="protein sequence ID" value="KVG71600.1"/>
    <property type="molecule type" value="Genomic_DNA"/>
</dbReference>
<evidence type="ECO:0000256" key="3">
    <source>
        <dbReference type="ARBA" id="ARBA00023163"/>
    </source>
</evidence>
<name>A0A124RCQ5_9BURK</name>
<protein>
    <submittedName>
        <fullName evidence="5">AraC family transcriptional regulator</fullName>
    </submittedName>
</protein>
<dbReference type="InterPro" id="IPR009057">
    <property type="entry name" value="Homeodomain-like_sf"/>
</dbReference>
<comment type="caution">
    <text evidence="5">The sequence shown here is derived from an EMBL/GenBank/DDBJ whole genome shotgun (WGS) entry which is preliminary data.</text>
</comment>
<dbReference type="AlphaFoldDB" id="A0A124RCQ5"/>
<evidence type="ECO:0000256" key="1">
    <source>
        <dbReference type="ARBA" id="ARBA00023015"/>
    </source>
</evidence>
<accession>A0A124RCQ5</accession>
<evidence type="ECO:0000259" key="4">
    <source>
        <dbReference type="PROSITE" id="PS01124"/>
    </source>
</evidence>
<dbReference type="SUPFAM" id="SSF46689">
    <property type="entry name" value="Homeodomain-like"/>
    <property type="match status" value="2"/>
</dbReference>
<dbReference type="InterPro" id="IPR050204">
    <property type="entry name" value="AraC_XylS_family_regulators"/>
</dbReference>
<dbReference type="SMART" id="SM00342">
    <property type="entry name" value="HTH_ARAC"/>
    <property type="match status" value="1"/>
</dbReference>